<comment type="similarity">
    <text evidence="7">Belongs to the eIF-3 subunit I family.</text>
</comment>
<dbReference type="WBParaSite" id="Smp_006000.1">
    <property type="protein sequence ID" value="Smp_006000.1"/>
    <property type="gene ID" value="Smp_006000"/>
</dbReference>
<dbReference type="HAMAP" id="MF_03008">
    <property type="entry name" value="eIF3i"/>
    <property type="match status" value="1"/>
</dbReference>
<reference evidence="9" key="1">
    <citation type="journal article" date="2012" name="PLoS Negl. Trop. Dis.">
        <title>A systematically improved high quality genome and transcriptome of the human blood fluke Schistosoma mansoni.</title>
        <authorList>
            <person name="Protasio A.V."/>
            <person name="Tsai I.J."/>
            <person name="Babbage A."/>
            <person name="Nichol S."/>
            <person name="Hunt M."/>
            <person name="Aslett M.A."/>
            <person name="De Silva N."/>
            <person name="Velarde G.S."/>
            <person name="Anderson T.J."/>
            <person name="Clark R.C."/>
            <person name="Davidson C."/>
            <person name="Dillon G.P."/>
            <person name="Holroyd N.E."/>
            <person name="LoVerde P.T."/>
            <person name="Lloyd C."/>
            <person name="McQuillan J."/>
            <person name="Oliveira G."/>
            <person name="Otto T.D."/>
            <person name="Parker-Manuel S.J."/>
            <person name="Quail M.A."/>
            <person name="Wilson R.A."/>
            <person name="Zerlotini A."/>
            <person name="Dunne D.W."/>
            <person name="Berriman M."/>
        </authorList>
    </citation>
    <scope>NUCLEOTIDE SEQUENCE [LARGE SCALE GENOMIC DNA]</scope>
    <source>
        <strain evidence="9">Puerto Rican</strain>
    </source>
</reference>
<comment type="similarity">
    <text evidence="6">Belongs to the WD repeat STRAP family.</text>
</comment>
<evidence type="ECO:0000256" key="7">
    <source>
        <dbReference type="HAMAP-Rule" id="MF_03008"/>
    </source>
</evidence>
<dbReference type="GO" id="GO:0016282">
    <property type="term" value="C:eukaryotic 43S preinitiation complex"/>
    <property type="evidence" value="ECO:0007669"/>
    <property type="project" value="UniProtKB-UniRule"/>
</dbReference>
<dbReference type="AlphaFoldDB" id="A0A3Q0KBV4"/>
<keyword evidence="5 7" id="KW-0648">Protein biosynthesis</keyword>
<comment type="function">
    <text evidence="7">Component of the eukaryotic translation initiation factor 3 (eIF-3) complex, which is involved in protein synthesis of a specialized repertoire of mRNAs and, together with other initiation factors, stimulates binding of mRNA and methionyl-tRNAi to the 40S ribosome. The eIF-3 complex specifically targets and initiates translation of a subset of mRNAs involved in cell proliferation.</text>
</comment>
<dbReference type="PROSITE" id="PS00678">
    <property type="entry name" value="WD_REPEATS_1"/>
    <property type="match status" value="1"/>
</dbReference>
<evidence type="ECO:0000256" key="2">
    <source>
        <dbReference type="ARBA" id="ARBA00022540"/>
    </source>
</evidence>
<evidence type="ECO:0000256" key="5">
    <source>
        <dbReference type="ARBA" id="ARBA00022917"/>
    </source>
</evidence>
<dbReference type="PROSITE" id="PS50294">
    <property type="entry name" value="WD_REPEATS_REGION"/>
    <property type="match status" value="2"/>
</dbReference>
<dbReference type="GO" id="GO:0071541">
    <property type="term" value="C:eukaryotic translation initiation factor 3 complex, eIF3m"/>
    <property type="evidence" value="ECO:0007669"/>
    <property type="project" value="TreeGrafter"/>
</dbReference>
<evidence type="ECO:0000313" key="9">
    <source>
        <dbReference type="Proteomes" id="UP000008854"/>
    </source>
</evidence>
<dbReference type="FunCoup" id="A0A3Q0KBV4">
    <property type="interactions" value="1636"/>
</dbReference>
<dbReference type="InParanoid" id="A0A3Q0KBV4"/>
<evidence type="ECO:0000256" key="1">
    <source>
        <dbReference type="ARBA" id="ARBA00022490"/>
    </source>
</evidence>
<dbReference type="GO" id="GO:0001732">
    <property type="term" value="P:formation of cytoplasmic translation initiation complex"/>
    <property type="evidence" value="ECO:0007669"/>
    <property type="project" value="UniProtKB-UniRule"/>
</dbReference>
<evidence type="ECO:0000313" key="10">
    <source>
        <dbReference type="WBParaSite" id="Smp_006000.1"/>
    </source>
</evidence>
<evidence type="ECO:0000256" key="8">
    <source>
        <dbReference type="PROSITE-ProRule" id="PRU00221"/>
    </source>
</evidence>
<feature type="repeat" description="WD" evidence="8">
    <location>
        <begin position="6"/>
        <end position="47"/>
    </location>
</feature>
<keyword evidence="3 8" id="KW-0853">WD repeat</keyword>
<dbReference type="GO" id="GO:0003723">
    <property type="term" value="F:RNA binding"/>
    <property type="evidence" value="ECO:0007669"/>
    <property type="project" value="TreeGrafter"/>
</dbReference>
<dbReference type="InterPro" id="IPR015943">
    <property type="entry name" value="WD40/YVTN_repeat-like_dom_sf"/>
</dbReference>
<reference evidence="10" key="2">
    <citation type="submission" date="2018-12" db="UniProtKB">
        <authorList>
            <consortium name="WormBaseParasite"/>
        </authorList>
    </citation>
    <scope>IDENTIFICATION</scope>
    <source>
        <strain evidence="10">Puerto Rican</strain>
    </source>
</reference>
<dbReference type="GO" id="GO:0003743">
    <property type="term" value="F:translation initiation factor activity"/>
    <property type="evidence" value="ECO:0007669"/>
    <property type="project" value="UniProtKB-UniRule"/>
</dbReference>
<feature type="repeat" description="WD" evidence="8">
    <location>
        <begin position="282"/>
        <end position="312"/>
    </location>
</feature>
<dbReference type="InterPro" id="IPR019775">
    <property type="entry name" value="WD40_repeat_CS"/>
</dbReference>
<organism evidence="9 10">
    <name type="scientific">Schistosoma mansoni</name>
    <name type="common">Blood fluke</name>
    <dbReference type="NCBI Taxonomy" id="6183"/>
    <lineage>
        <taxon>Eukaryota</taxon>
        <taxon>Metazoa</taxon>
        <taxon>Spiralia</taxon>
        <taxon>Lophotrochozoa</taxon>
        <taxon>Platyhelminthes</taxon>
        <taxon>Trematoda</taxon>
        <taxon>Digenea</taxon>
        <taxon>Strigeidida</taxon>
        <taxon>Schistosomatoidea</taxon>
        <taxon>Schistosomatidae</taxon>
        <taxon>Schistosoma</taxon>
    </lineage>
</organism>
<accession>A0A3Q0KBV4</accession>
<evidence type="ECO:0000256" key="3">
    <source>
        <dbReference type="ARBA" id="ARBA00022574"/>
    </source>
</evidence>
<dbReference type="InterPro" id="IPR027525">
    <property type="entry name" value="eIF3i"/>
</dbReference>
<keyword evidence="1 7" id="KW-0963">Cytoplasm</keyword>
<dbReference type="Proteomes" id="UP000008854">
    <property type="component" value="Unassembled WGS sequence"/>
</dbReference>
<protein>
    <recommendedName>
        <fullName evidence="7">Eukaryotic translation initiation factor 3 subunit I</fullName>
        <shortName evidence="7">eIF3i</shortName>
    </recommendedName>
</protein>
<dbReference type="PANTHER" id="PTHR19877:SF1">
    <property type="entry name" value="EUKARYOTIC TRANSLATION INITIATION FACTOR 3 SUBUNIT I"/>
    <property type="match status" value="1"/>
</dbReference>
<dbReference type="SUPFAM" id="SSF50978">
    <property type="entry name" value="WD40 repeat-like"/>
    <property type="match status" value="1"/>
</dbReference>
<keyword evidence="2 7" id="KW-0396">Initiation factor</keyword>
<evidence type="ECO:0000256" key="4">
    <source>
        <dbReference type="ARBA" id="ARBA00022737"/>
    </source>
</evidence>
<keyword evidence="4" id="KW-0677">Repeat</keyword>
<dbReference type="Gene3D" id="2.130.10.10">
    <property type="entry name" value="YVTN repeat-like/Quinoprotein amine dehydrogenase"/>
    <property type="match status" value="1"/>
</dbReference>
<dbReference type="PROSITE" id="PS50082">
    <property type="entry name" value="WD_REPEATS_2"/>
    <property type="match status" value="3"/>
</dbReference>
<proteinExistence type="inferred from homology"/>
<dbReference type="STRING" id="6183.A0A3Q0KBV4"/>
<name>A0A3Q0KBV4_SCHMA</name>
<dbReference type="InterPro" id="IPR036322">
    <property type="entry name" value="WD40_repeat_dom_sf"/>
</dbReference>
<dbReference type="GO" id="GO:0033290">
    <property type="term" value="C:eukaryotic 48S preinitiation complex"/>
    <property type="evidence" value="ECO:0007669"/>
    <property type="project" value="UniProtKB-UniRule"/>
</dbReference>
<dbReference type="InterPro" id="IPR001680">
    <property type="entry name" value="WD40_rpt"/>
</dbReference>
<evidence type="ECO:0000256" key="6">
    <source>
        <dbReference type="ARBA" id="ARBA00038394"/>
    </source>
</evidence>
<dbReference type="PANTHER" id="PTHR19877">
    <property type="entry name" value="EUKARYOTIC TRANSLATION INITIATION FACTOR 3 SUBUNIT I"/>
    <property type="match status" value="1"/>
</dbReference>
<feature type="repeat" description="WD" evidence="8">
    <location>
        <begin position="48"/>
        <end position="89"/>
    </location>
</feature>
<dbReference type="SMART" id="SM00320">
    <property type="entry name" value="WD40"/>
    <property type="match status" value="6"/>
</dbReference>
<comment type="subcellular location">
    <subcellularLocation>
        <location evidence="7">Cytoplasm</location>
    </subcellularLocation>
</comment>
<dbReference type="Pfam" id="PF24805">
    <property type="entry name" value="EIF3I"/>
    <property type="match status" value="1"/>
</dbReference>
<keyword evidence="9" id="KW-1185">Reference proteome</keyword>
<comment type="subunit">
    <text evidence="7">Component of the eukaryotic translation initiation factor 3 (eIF-3) complex.</text>
</comment>
<sequence length="327" mass="36287">MRPTILNGHERPITRIIYNCDGDLIFTAAKNQSVCVWYSVNGERLGTYDQHDGAVWWLDVDWTTTMLLTASADWSCKIWDVETGKSTNTYNTANPVRTCGISYCGNLIFITTDDTGKKNCEVIALDKRDSSHMSQKSCIFKITSPDDSKVTGAIWGPVNRNIICGHESGAVTMIDVSSGKCSKRITPHKGPVTDMQMHLTLPMFITGSKDHNAKLFSAYDLDCIRTYTTERPINSAAISPNRDHVLLGGGQEAHEVTTTAVGQGKFDVRFYHLIYEEEFGRVKGHFGPVNSVAFSPDGSGFATGGEEGYVRLHTFDSEYNDLDQRLF</sequence>